<dbReference type="Pfam" id="PF00501">
    <property type="entry name" value="AMP-binding"/>
    <property type="match status" value="1"/>
</dbReference>
<dbReference type="GO" id="GO:0006631">
    <property type="term" value="P:fatty acid metabolic process"/>
    <property type="evidence" value="ECO:0007669"/>
    <property type="project" value="TreeGrafter"/>
</dbReference>
<dbReference type="SUPFAM" id="SSF56801">
    <property type="entry name" value="Acetyl-CoA synthetase-like"/>
    <property type="match status" value="1"/>
</dbReference>
<dbReference type="InterPro" id="IPR042099">
    <property type="entry name" value="ANL_N_sf"/>
</dbReference>
<accession>A0A939GU60</accession>
<protein>
    <submittedName>
        <fullName evidence="5">AMP-binding protein</fullName>
    </submittedName>
</protein>
<gene>
    <name evidence="5" type="ORF">J1777_03965</name>
</gene>
<dbReference type="EMBL" id="JAFNME010000006">
    <property type="protein sequence ID" value="MBO1248997.1"/>
    <property type="molecule type" value="Genomic_DNA"/>
</dbReference>
<evidence type="ECO:0000259" key="3">
    <source>
        <dbReference type="Pfam" id="PF00501"/>
    </source>
</evidence>
<keyword evidence="6" id="KW-1185">Reference proteome</keyword>
<dbReference type="Proteomes" id="UP000664731">
    <property type="component" value="Unassembled WGS sequence"/>
</dbReference>
<feature type="domain" description="AMP-binding enzyme C-terminal" evidence="4">
    <location>
        <begin position="387"/>
        <end position="461"/>
    </location>
</feature>
<organism evidence="5 6">
    <name type="scientific">Comamonas denitrificans</name>
    <dbReference type="NCBI Taxonomy" id="117506"/>
    <lineage>
        <taxon>Bacteria</taxon>
        <taxon>Pseudomonadati</taxon>
        <taxon>Pseudomonadota</taxon>
        <taxon>Betaproteobacteria</taxon>
        <taxon>Burkholderiales</taxon>
        <taxon>Comamonadaceae</taxon>
        <taxon>Comamonas</taxon>
    </lineage>
</organism>
<evidence type="ECO:0000256" key="1">
    <source>
        <dbReference type="ARBA" id="ARBA00006432"/>
    </source>
</evidence>
<proteinExistence type="inferred from homology"/>
<dbReference type="PANTHER" id="PTHR43201">
    <property type="entry name" value="ACYL-COA SYNTHETASE"/>
    <property type="match status" value="1"/>
</dbReference>
<evidence type="ECO:0000313" key="5">
    <source>
        <dbReference type="EMBL" id="MBO1248997.1"/>
    </source>
</evidence>
<evidence type="ECO:0000313" key="6">
    <source>
        <dbReference type="Proteomes" id="UP000664731"/>
    </source>
</evidence>
<dbReference type="InterPro" id="IPR000873">
    <property type="entry name" value="AMP-dep_synth/lig_dom"/>
</dbReference>
<comment type="similarity">
    <text evidence="1">Belongs to the ATP-dependent AMP-binding enzyme family.</text>
</comment>
<dbReference type="Gene3D" id="3.30.300.30">
    <property type="match status" value="1"/>
</dbReference>
<dbReference type="InterPro" id="IPR045851">
    <property type="entry name" value="AMP-bd_C_sf"/>
</dbReference>
<evidence type="ECO:0000259" key="4">
    <source>
        <dbReference type="Pfam" id="PF13193"/>
    </source>
</evidence>
<dbReference type="AlphaFoldDB" id="A0A939GU60"/>
<keyword evidence="2" id="KW-0436">Ligase</keyword>
<reference evidence="5" key="1">
    <citation type="submission" date="2021-03" db="EMBL/GenBank/DDBJ databases">
        <title>Comamonas denitrificans.</title>
        <authorList>
            <person name="Finster K."/>
        </authorList>
    </citation>
    <scope>NUCLEOTIDE SEQUENCE</scope>
    <source>
        <strain evidence="5">MM2021_4</strain>
    </source>
</reference>
<dbReference type="InterPro" id="IPR020845">
    <property type="entry name" value="AMP-binding_CS"/>
</dbReference>
<dbReference type="InterPro" id="IPR025110">
    <property type="entry name" value="AMP-bd_C"/>
</dbReference>
<name>A0A939GU60_9BURK</name>
<feature type="domain" description="AMP-dependent synthetase/ligase" evidence="3">
    <location>
        <begin position="120"/>
        <end position="336"/>
    </location>
</feature>
<comment type="caution">
    <text evidence="5">The sequence shown here is derived from an EMBL/GenBank/DDBJ whole genome shotgun (WGS) entry which is preliminary data.</text>
</comment>
<evidence type="ECO:0000256" key="2">
    <source>
        <dbReference type="ARBA" id="ARBA00022598"/>
    </source>
</evidence>
<sequence length="487" mass="52715">MPPTTAPVSAPVPPAWRLVHDSIAHWAQVQPQAVALASECEQLTFAQLHQRVQAQAAQWGQWDGEQAAPTVLLPLHLGVVEGLVQFLAVLASGRCAAIGDAAWPPAIAQSVQAAVAALPPYRAAAPDLMPFYIGFTSGSSGQPKGFRRHHRSWVESFAITAHTFGAQLTGPVLAPGRISHSLFLFAAMLGLWTGRGARVQEKFSAETTWAQLQQAPGSTLVAVPSQLLLLMQMAQRKGWAPLAQPSLVLISGARWMREHTPQLQALVPQARVTEFYGASEASYITWMDVADRAHPQTVGQPFGNVQLRIGPTPHRSLPVGEVGRIWLRSPMLFMDYVHALDGSAAELHDGWLTVRDMGWLDAAGQLYLCGRESRMLVTQGKNLFPEEVEAWLLAQPGVAQASVIGLPDALRGLRIHAVLHGTDLPAATALAAGCRAQLEAFKTPRRWWRWQGAWPQTRSGKTDTATLQAAVAQALAGQPPAALQPWR</sequence>
<dbReference type="GO" id="GO:0031956">
    <property type="term" value="F:medium-chain fatty acid-CoA ligase activity"/>
    <property type="evidence" value="ECO:0007669"/>
    <property type="project" value="TreeGrafter"/>
</dbReference>
<dbReference type="PANTHER" id="PTHR43201:SF5">
    <property type="entry name" value="MEDIUM-CHAIN ACYL-COA LIGASE ACSF2, MITOCHONDRIAL"/>
    <property type="match status" value="1"/>
</dbReference>
<dbReference type="Gene3D" id="3.40.50.12780">
    <property type="entry name" value="N-terminal domain of ligase-like"/>
    <property type="match status" value="1"/>
</dbReference>
<dbReference type="PROSITE" id="PS00455">
    <property type="entry name" value="AMP_BINDING"/>
    <property type="match status" value="1"/>
</dbReference>
<dbReference type="Pfam" id="PF13193">
    <property type="entry name" value="AMP-binding_C"/>
    <property type="match status" value="1"/>
</dbReference>